<dbReference type="EMBL" id="CP067136">
    <property type="protein sequence ID" value="WCR08296.1"/>
    <property type="molecule type" value="Genomic_DNA"/>
</dbReference>
<evidence type="ECO:0000259" key="3">
    <source>
        <dbReference type="Pfam" id="PF01464"/>
    </source>
</evidence>
<proteinExistence type="inferred from homology"/>
<reference evidence="4 5" key="1">
    <citation type="submission" date="2021-01" db="EMBL/GenBank/DDBJ databases">
        <title>Biogeographic distribution of Paracoccus.</title>
        <authorList>
            <person name="Hollensteiner J."/>
            <person name="Leineberger J."/>
            <person name="Brinkhoff T."/>
            <person name="Daniel R."/>
        </authorList>
    </citation>
    <scope>NUCLEOTIDE SEQUENCE [LARGE SCALE GENOMIC DNA]</scope>
    <source>
        <strain evidence="4 5">KCTC 22803</strain>
    </source>
</reference>
<dbReference type="PROSITE" id="PS51257">
    <property type="entry name" value="PROKAR_LIPOPROTEIN"/>
    <property type="match status" value="1"/>
</dbReference>
<dbReference type="Pfam" id="PF01464">
    <property type="entry name" value="SLT"/>
    <property type="match status" value="1"/>
</dbReference>
<comment type="similarity">
    <text evidence="1">Belongs to the virb1 family.</text>
</comment>
<accession>A0ABY7SMR5</accession>
<evidence type="ECO:0000256" key="2">
    <source>
        <dbReference type="SAM" id="SignalP"/>
    </source>
</evidence>
<keyword evidence="5" id="KW-1185">Reference proteome</keyword>
<dbReference type="SUPFAM" id="SSF53955">
    <property type="entry name" value="Lysozyme-like"/>
    <property type="match status" value="1"/>
</dbReference>
<sequence length="207" mass="22448">MRAALMPLAALAMLAACETTSTQAPAPQPEAQARQMALAQNPPMRWSQRNGADAWTKATLTALDREGVAIMSRVPSDIDAYCPNYPQLTQTGRRAFWAGLLSALAKHESTYNPKASGGGGRWLGLMQIAPATWRNYGCDGNIKNGGDNMACAVKIMSRQVGRDNAVARSDGHWRGVARDWAPMRNPKKRADIAAWTSSQSYCQPKEG</sequence>
<feature type="domain" description="Transglycosylase SLT" evidence="3">
    <location>
        <begin position="93"/>
        <end position="162"/>
    </location>
</feature>
<dbReference type="InterPro" id="IPR023346">
    <property type="entry name" value="Lysozyme-like_dom_sf"/>
</dbReference>
<dbReference type="Gene3D" id="1.10.530.10">
    <property type="match status" value="1"/>
</dbReference>
<feature type="signal peptide" evidence="2">
    <location>
        <begin position="1"/>
        <end position="26"/>
    </location>
</feature>
<evidence type="ECO:0000313" key="4">
    <source>
        <dbReference type="EMBL" id="WCR08296.1"/>
    </source>
</evidence>
<name>A0ABY7SMR5_9RHOB</name>
<evidence type="ECO:0000256" key="1">
    <source>
        <dbReference type="ARBA" id="ARBA00009387"/>
    </source>
</evidence>
<dbReference type="RefSeq" id="WP_271883064.1">
    <property type="nucleotide sequence ID" value="NZ_CP067136.1"/>
</dbReference>
<dbReference type="Proteomes" id="UP001219349">
    <property type="component" value="Chromosome"/>
</dbReference>
<evidence type="ECO:0000313" key="5">
    <source>
        <dbReference type="Proteomes" id="UP001219349"/>
    </source>
</evidence>
<keyword evidence="2" id="KW-0732">Signal</keyword>
<protein>
    <submittedName>
        <fullName evidence="4">Transglycosylase SLT domain-containing protein</fullName>
    </submittedName>
</protein>
<dbReference type="InterPro" id="IPR008258">
    <property type="entry name" value="Transglycosylase_SLT_dom_1"/>
</dbReference>
<gene>
    <name evidence="4" type="ORF">JHX87_05630</name>
</gene>
<feature type="chain" id="PRO_5045387028" evidence="2">
    <location>
        <begin position="27"/>
        <end position="207"/>
    </location>
</feature>
<organism evidence="4 5">
    <name type="scientific">Paracoccus fistulariae</name>
    <dbReference type="NCBI Taxonomy" id="658446"/>
    <lineage>
        <taxon>Bacteria</taxon>
        <taxon>Pseudomonadati</taxon>
        <taxon>Pseudomonadota</taxon>
        <taxon>Alphaproteobacteria</taxon>
        <taxon>Rhodobacterales</taxon>
        <taxon>Paracoccaceae</taxon>
        <taxon>Paracoccus</taxon>
    </lineage>
</organism>